<gene>
    <name evidence="1" type="ORF">QFC19_005672</name>
</gene>
<evidence type="ECO:0000313" key="1">
    <source>
        <dbReference type="EMBL" id="KAJ9100318.1"/>
    </source>
</evidence>
<name>A0ACC2VMD3_9TREE</name>
<proteinExistence type="predicted"/>
<accession>A0ACC2VMD3</accession>
<dbReference type="Proteomes" id="UP001241377">
    <property type="component" value="Unassembled WGS sequence"/>
</dbReference>
<keyword evidence="2" id="KW-1185">Reference proteome</keyword>
<sequence>MAEAVFKSRVKELGYENRFNLIDSYGTGGWHTGESPDSRSVKTCRKHGVPVNHSAQQITSSEFKKFDYVIAMDNSNKEDLLHMKPRNSNAKVALFGEWRTDESFGKIVVDPYYGGIDGFETNFKQLSHFSDEFLKQELGEKQNL</sequence>
<comment type="caution">
    <text evidence="1">The sequence shown here is derived from an EMBL/GenBank/DDBJ whole genome shotgun (WGS) entry which is preliminary data.</text>
</comment>
<organism evidence="1 2">
    <name type="scientific">Naganishia cerealis</name>
    <dbReference type="NCBI Taxonomy" id="610337"/>
    <lineage>
        <taxon>Eukaryota</taxon>
        <taxon>Fungi</taxon>
        <taxon>Dikarya</taxon>
        <taxon>Basidiomycota</taxon>
        <taxon>Agaricomycotina</taxon>
        <taxon>Tremellomycetes</taxon>
        <taxon>Filobasidiales</taxon>
        <taxon>Filobasidiaceae</taxon>
        <taxon>Naganishia</taxon>
    </lineage>
</organism>
<protein>
    <submittedName>
        <fullName evidence="1">Uncharacterized protein</fullName>
    </submittedName>
</protein>
<reference evidence="1" key="1">
    <citation type="submission" date="2023-04" db="EMBL/GenBank/DDBJ databases">
        <title>Draft Genome sequencing of Naganishia species isolated from polar environments using Oxford Nanopore Technology.</title>
        <authorList>
            <person name="Leo P."/>
            <person name="Venkateswaran K."/>
        </authorList>
    </citation>
    <scope>NUCLEOTIDE SEQUENCE</scope>
    <source>
        <strain evidence="1">MNA-CCFEE 5261</strain>
    </source>
</reference>
<dbReference type="EMBL" id="JASBWR010000064">
    <property type="protein sequence ID" value="KAJ9100318.1"/>
    <property type="molecule type" value="Genomic_DNA"/>
</dbReference>
<evidence type="ECO:0000313" key="2">
    <source>
        <dbReference type="Proteomes" id="UP001241377"/>
    </source>
</evidence>